<sequence length="175" mass="19766">MAKNTLLLVFHPHLESGSRANKRLADAARSLDNVTVRDEYALYPDFGIDVKAEQEALLKADRVVWQFPFYWYSTPALLKQWEDLVLEHGWAYGHGGDKLHGKELQLAITVGGAKSKYTHEGEFGVTGPELLKPLETTAKHVGMTFVKPFAIHGMLSITDEQLDEEVQRYVRLLSE</sequence>
<evidence type="ECO:0000313" key="3">
    <source>
        <dbReference type="EMBL" id="KAA8823993.1"/>
    </source>
</evidence>
<feature type="domain" description="Flavodoxin-like fold" evidence="2">
    <location>
        <begin position="3"/>
        <end position="171"/>
    </location>
</feature>
<organism evidence="3 4">
    <name type="scientific">Bifidobacterium reuteri</name>
    <dbReference type="NCBI Taxonomy" id="983706"/>
    <lineage>
        <taxon>Bacteria</taxon>
        <taxon>Bacillati</taxon>
        <taxon>Actinomycetota</taxon>
        <taxon>Actinomycetes</taxon>
        <taxon>Bifidobacteriales</taxon>
        <taxon>Bifidobacteriaceae</taxon>
        <taxon>Bifidobacterium</taxon>
    </lineage>
</organism>
<dbReference type="GO" id="GO:0010181">
    <property type="term" value="F:FMN binding"/>
    <property type="evidence" value="ECO:0007669"/>
    <property type="project" value="TreeGrafter"/>
</dbReference>
<gene>
    <name evidence="3" type="ORF">EMO92_09290</name>
</gene>
<comment type="caution">
    <text evidence="3">The sequence shown here is derived from an EMBL/GenBank/DDBJ whole genome shotgun (WGS) entry which is preliminary data.</text>
</comment>
<dbReference type="GO" id="GO:0003955">
    <property type="term" value="F:NAD(P)H dehydrogenase (quinone) activity"/>
    <property type="evidence" value="ECO:0007669"/>
    <property type="project" value="TreeGrafter"/>
</dbReference>
<keyword evidence="1" id="KW-0560">Oxidoreductase</keyword>
<dbReference type="InterPro" id="IPR046980">
    <property type="entry name" value="KefG/KefF"/>
</dbReference>
<dbReference type="EMBL" id="RZUG01000020">
    <property type="protein sequence ID" value="KAA8823993.1"/>
    <property type="molecule type" value="Genomic_DNA"/>
</dbReference>
<dbReference type="InterPro" id="IPR003680">
    <property type="entry name" value="Flavodoxin_fold"/>
</dbReference>
<accession>A0A5J5E5D1</accession>
<dbReference type="PANTHER" id="PTHR47307">
    <property type="entry name" value="GLUTATHIONE-REGULATED POTASSIUM-EFFLUX SYSTEM ANCILLARY PROTEIN KEFG"/>
    <property type="match status" value="1"/>
</dbReference>
<dbReference type="AlphaFoldDB" id="A0A5J5E5D1"/>
<dbReference type="SUPFAM" id="SSF52218">
    <property type="entry name" value="Flavoproteins"/>
    <property type="match status" value="1"/>
</dbReference>
<proteinExistence type="predicted"/>
<dbReference type="Gene3D" id="3.40.50.360">
    <property type="match status" value="1"/>
</dbReference>
<evidence type="ECO:0000256" key="1">
    <source>
        <dbReference type="ARBA" id="ARBA00023002"/>
    </source>
</evidence>
<reference evidence="3 4" key="1">
    <citation type="journal article" date="2019" name="Syst. Appl. Microbiol.">
        <title>Characterization of Bifidobacterium species in feaces of the Egyptian fruit bat: Description of B. vespertilionis sp. nov. and B. rousetti sp. nov.</title>
        <authorList>
            <person name="Modesto M."/>
            <person name="Satti M."/>
            <person name="Watanabe K."/>
            <person name="Puglisi E."/>
            <person name="Morelli L."/>
            <person name="Huang C.-H."/>
            <person name="Liou J.-S."/>
            <person name="Miyashita M."/>
            <person name="Tamura T."/>
            <person name="Saito S."/>
            <person name="Mori K."/>
            <person name="Huang L."/>
            <person name="Sciavilla P."/>
            <person name="Sandri C."/>
            <person name="Spiezio C."/>
            <person name="Vitali F."/>
            <person name="Cavalieri D."/>
            <person name="Perpetuini G."/>
            <person name="Tofalo R."/>
            <person name="Bonetti A."/>
            <person name="Arita M."/>
            <person name="Mattarelli P."/>
        </authorList>
    </citation>
    <scope>NUCLEOTIDE SEQUENCE [LARGE SCALE GENOMIC DNA]</scope>
    <source>
        <strain evidence="3 4">RST19</strain>
    </source>
</reference>
<evidence type="ECO:0000259" key="2">
    <source>
        <dbReference type="Pfam" id="PF02525"/>
    </source>
</evidence>
<dbReference type="Pfam" id="PF02525">
    <property type="entry name" value="Flavodoxin_2"/>
    <property type="match status" value="1"/>
</dbReference>
<evidence type="ECO:0000313" key="4">
    <source>
        <dbReference type="Proteomes" id="UP000326251"/>
    </source>
</evidence>
<dbReference type="GO" id="GO:0009055">
    <property type="term" value="F:electron transfer activity"/>
    <property type="evidence" value="ECO:0007669"/>
    <property type="project" value="TreeGrafter"/>
</dbReference>
<dbReference type="InterPro" id="IPR029039">
    <property type="entry name" value="Flavoprotein-like_sf"/>
</dbReference>
<protein>
    <submittedName>
        <fullName evidence="3">Flavodoxin family protein</fullName>
    </submittedName>
</protein>
<dbReference type="Proteomes" id="UP000326251">
    <property type="component" value="Unassembled WGS sequence"/>
</dbReference>
<dbReference type="PANTHER" id="PTHR47307:SF1">
    <property type="entry name" value="GLUTATHIONE-REGULATED POTASSIUM-EFFLUX SYSTEM ANCILLARY PROTEIN KEFG"/>
    <property type="match status" value="1"/>
</dbReference>
<name>A0A5J5E5D1_9BIFI</name>
<dbReference type="RefSeq" id="WP_150335882.1">
    <property type="nucleotide sequence ID" value="NZ_RZUG01000020.1"/>
</dbReference>